<dbReference type="SUPFAM" id="SSF51679">
    <property type="entry name" value="Bacterial luciferase-like"/>
    <property type="match status" value="1"/>
</dbReference>
<dbReference type="InterPro" id="IPR036661">
    <property type="entry name" value="Luciferase-like_sf"/>
</dbReference>
<dbReference type="RefSeq" id="WP_330172002.1">
    <property type="nucleotide sequence ID" value="NZ_CP137080.1"/>
</dbReference>
<evidence type="ECO:0000259" key="3">
    <source>
        <dbReference type="Pfam" id="PF00296"/>
    </source>
</evidence>
<dbReference type="GO" id="GO:0016705">
    <property type="term" value="F:oxidoreductase activity, acting on paired donors, with incorporation or reduction of molecular oxygen"/>
    <property type="evidence" value="ECO:0007669"/>
    <property type="project" value="InterPro"/>
</dbReference>
<feature type="domain" description="Luciferase-like" evidence="3">
    <location>
        <begin position="13"/>
        <end position="276"/>
    </location>
</feature>
<evidence type="ECO:0000256" key="2">
    <source>
        <dbReference type="ARBA" id="ARBA00023033"/>
    </source>
</evidence>
<keyword evidence="5" id="KW-1185">Reference proteome</keyword>
<protein>
    <submittedName>
        <fullName evidence="4">LLM class flavin-dependent oxidoreductase</fullName>
    </submittedName>
</protein>
<gene>
    <name evidence="4" type="ORF">RYJ27_06060</name>
</gene>
<dbReference type="AlphaFoldDB" id="A0AAU0MJX7"/>
<accession>A0AAU0MJX7</accession>
<name>A0AAU0MJX7_9MICO</name>
<keyword evidence="1" id="KW-0560">Oxidoreductase</keyword>
<dbReference type="InterPro" id="IPR050766">
    <property type="entry name" value="Bact_Lucif_Oxidored"/>
</dbReference>
<proteinExistence type="predicted"/>
<evidence type="ECO:0000313" key="4">
    <source>
        <dbReference type="EMBL" id="WOQ70939.1"/>
    </source>
</evidence>
<dbReference type="PANTHER" id="PTHR30137">
    <property type="entry name" value="LUCIFERASE-LIKE MONOOXYGENASE"/>
    <property type="match status" value="1"/>
</dbReference>
<dbReference type="Proteomes" id="UP001329313">
    <property type="component" value="Chromosome"/>
</dbReference>
<dbReference type="Pfam" id="PF00296">
    <property type="entry name" value="Bac_luciferase"/>
    <property type="match status" value="1"/>
</dbReference>
<dbReference type="EMBL" id="CP137080">
    <property type="protein sequence ID" value="WOQ70939.1"/>
    <property type="molecule type" value="Genomic_DNA"/>
</dbReference>
<reference evidence="4 5" key="1">
    <citation type="submission" date="2023-10" db="EMBL/GenBank/DDBJ databases">
        <title>Y20.</title>
        <authorList>
            <person name="Zhang G."/>
            <person name="Ding Y."/>
        </authorList>
    </citation>
    <scope>NUCLEOTIDE SEQUENCE [LARGE SCALE GENOMIC DNA]</scope>
    <source>
        <strain evidence="4 5">Y20</strain>
    </source>
</reference>
<sequence>MRSCWPTRRDCGLGERHVPEYAISSPTTVLAAAASLTTQIRLSSAVTVLSAEDPVRVYQQFATLDQLSGGRAEIIAGRGSFTEAFALFGAPLGEYDDLFDEKLALLLAVDTNEVVTWSGRYHAPLDGVRVLPRAQGTAGRSGRLPTWVGTGGNPASSIRTGALGLPIVYGIIGGDTARFAPLVQLYRQAAASRGHETAALQVGISATGLILDDGERAKRELYPHFMSVIAQRFGERSPAAQRAFYDEAAAPAGALFVGSPNEVVDKILRVHDTFANTRIGMQLDFGGIDPALTNRSIELLATEVVPQVNAALTRRAS</sequence>
<evidence type="ECO:0000256" key="1">
    <source>
        <dbReference type="ARBA" id="ARBA00023002"/>
    </source>
</evidence>
<organism evidence="4 5">
    <name type="scientific">Microbacterium limosum</name>
    <dbReference type="NCBI Taxonomy" id="3079935"/>
    <lineage>
        <taxon>Bacteria</taxon>
        <taxon>Bacillati</taxon>
        <taxon>Actinomycetota</taxon>
        <taxon>Actinomycetes</taxon>
        <taxon>Micrococcales</taxon>
        <taxon>Microbacteriaceae</taxon>
        <taxon>Microbacterium</taxon>
    </lineage>
</organism>
<dbReference type="KEGG" id="mliy:RYJ27_06060"/>
<dbReference type="PANTHER" id="PTHR30137:SF8">
    <property type="entry name" value="BLR5498 PROTEIN"/>
    <property type="match status" value="1"/>
</dbReference>
<keyword evidence="2" id="KW-0503">Monooxygenase</keyword>
<dbReference type="GO" id="GO:0004497">
    <property type="term" value="F:monooxygenase activity"/>
    <property type="evidence" value="ECO:0007669"/>
    <property type="project" value="UniProtKB-KW"/>
</dbReference>
<dbReference type="Gene3D" id="3.20.20.30">
    <property type="entry name" value="Luciferase-like domain"/>
    <property type="match status" value="1"/>
</dbReference>
<dbReference type="GO" id="GO:0005829">
    <property type="term" value="C:cytosol"/>
    <property type="evidence" value="ECO:0007669"/>
    <property type="project" value="TreeGrafter"/>
</dbReference>
<dbReference type="InterPro" id="IPR011251">
    <property type="entry name" value="Luciferase-like_dom"/>
</dbReference>
<evidence type="ECO:0000313" key="5">
    <source>
        <dbReference type="Proteomes" id="UP001329313"/>
    </source>
</evidence>